<keyword evidence="2" id="KW-0808">Transferase</keyword>
<dbReference type="Proteomes" id="UP000608522">
    <property type="component" value="Unassembled WGS sequence"/>
</dbReference>
<accession>A0ABQ3TMG8</accession>
<dbReference type="EMBL" id="BNED01000005">
    <property type="protein sequence ID" value="GHI81596.1"/>
    <property type="molecule type" value="Genomic_DNA"/>
</dbReference>
<dbReference type="CDD" id="cd04791">
    <property type="entry name" value="LanC_SerThrkinase"/>
    <property type="match status" value="1"/>
</dbReference>
<dbReference type="InterPro" id="IPR007822">
    <property type="entry name" value="LANC-like"/>
</dbReference>
<dbReference type="PROSITE" id="PS50011">
    <property type="entry name" value="PROTEIN_KINASE_DOM"/>
    <property type="match status" value="1"/>
</dbReference>
<dbReference type="GO" id="GO:0004674">
    <property type="term" value="F:protein serine/threonine kinase activity"/>
    <property type="evidence" value="ECO:0007669"/>
    <property type="project" value="UniProtKB-KW"/>
</dbReference>
<dbReference type="Gene3D" id="1.50.10.10">
    <property type="match status" value="1"/>
</dbReference>
<dbReference type="Gene3D" id="1.10.510.10">
    <property type="entry name" value="Transferase(Phosphotransferase) domain 1"/>
    <property type="match status" value="1"/>
</dbReference>
<comment type="caution">
    <text evidence="2">The sequence shown here is derived from an EMBL/GenBank/DDBJ whole genome shotgun (WGS) entry which is preliminary data.</text>
</comment>
<dbReference type="SMART" id="SM01260">
    <property type="entry name" value="LANC_like"/>
    <property type="match status" value="1"/>
</dbReference>
<dbReference type="SUPFAM" id="SSF158745">
    <property type="entry name" value="LanC-like"/>
    <property type="match status" value="1"/>
</dbReference>
<dbReference type="InterPro" id="IPR011009">
    <property type="entry name" value="Kinase-like_dom_sf"/>
</dbReference>
<sequence>MRNERWVYRFLFAWNDTLFFDPLDVFYEPNEDHFLAALDERTRSRFVRSGIWWSFRHNEALPAQGWKIHVSSSHRHVREVAASVIGHLTERGTDFKIALDLNIFEMLNSKSISRGSGGKLVTVYPRDDNEFRTCLADLARLLKGVEGAYVLSDLRYRDSKALYFRYGQFLDTHTVDVLGRRRPRILGPDGPVADDRRPGHARPSWVPWPFDDWQPPEEEDEADDGLLGGRFRVTGAIQFSNSGGVYTAEDTADGDRPVLLKEARPHTNINPRQDHDAVDILGREWMFLNRLADAGSYPAPIAKFRHWEHHYIAEEFVDSSDIRSVLLERNPLARPGSGIEGSRAYLRIFLAVFRGLARAIQAAHDRGVILADFTAANLLIDPDTFEVTIVDLEACRLAEGGDAALTKPVELYTPGFSLSRNRFKAYGPEGDRYALASTMAYFVFPIAAMSYLREDVLDLYRIFITEGLGWPERVHGLITDLARGRIDLTGLLRALEDEDGLLDAVEALPPRPVVEERLALPEAETGVAAFIEATADTGRDTLFPVDPFAHVTNPLSLGFGASGVLWALHASGVPVRPEWLAWLGRRLDTIDPARYPDGLMNGLSGIAWAADSLGLAAAARELLTRANERAVEKGDHTFYYGLSGVGMTNLRFFLRGHDPRDLAAARECARALHETARRDGGRAHWLNEFTAKGPLTGLGFGQAGVAMFLLRMHQITGDARHLRLGREALAWEMAHARPIDDAGGPVMFEHEGTMEPYVEVGSAGVLKVLLRYGDTDAARTVLRGLDVRYSVMPGYAFGMAGVADALLDAAAFTGDRSYRDTALRQLDFVRNVFLFEPAERFGLPREEGRPPLLGLPGDGLLRCSTDYLTGSAGVLRVLHRVNRGGPADFLLDEAGR</sequence>
<keyword evidence="3" id="KW-1185">Reference proteome</keyword>
<dbReference type="InterPro" id="IPR053524">
    <property type="entry name" value="Aerial_hyphae_peptide-synth"/>
</dbReference>
<evidence type="ECO:0000259" key="1">
    <source>
        <dbReference type="PROSITE" id="PS50011"/>
    </source>
</evidence>
<dbReference type="RefSeq" id="WP_202202707.1">
    <property type="nucleotide sequence ID" value="NZ_BAAATO010000018.1"/>
</dbReference>
<dbReference type="NCBIfam" id="NF038151">
    <property type="entry name" value="lanthi_synth_III"/>
    <property type="match status" value="1"/>
</dbReference>
<dbReference type="InterPro" id="IPR012341">
    <property type="entry name" value="6hp_glycosidase-like_sf"/>
</dbReference>
<dbReference type="InterPro" id="IPR058053">
    <property type="entry name" value="RamC_C"/>
</dbReference>
<organism evidence="2 3">
    <name type="scientific">Streptomyces spororaveus</name>
    <dbReference type="NCBI Taxonomy" id="284039"/>
    <lineage>
        <taxon>Bacteria</taxon>
        <taxon>Bacillati</taxon>
        <taxon>Actinomycetota</taxon>
        <taxon>Actinomycetes</taxon>
        <taxon>Kitasatosporales</taxon>
        <taxon>Streptomycetaceae</taxon>
        <taxon>Streptomyces</taxon>
    </lineage>
</organism>
<name>A0ABQ3TMG8_9ACTN</name>
<evidence type="ECO:0000313" key="2">
    <source>
        <dbReference type="EMBL" id="GHI81596.1"/>
    </source>
</evidence>
<reference evidence="3" key="1">
    <citation type="submission" date="2023-07" db="EMBL/GenBank/DDBJ databases">
        <title>Whole genome shotgun sequence of Streptomyces spororaveus NBRC 15456.</title>
        <authorList>
            <person name="Komaki H."/>
            <person name="Tamura T."/>
        </authorList>
    </citation>
    <scope>NUCLEOTIDE SEQUENCE [LARGE SCALE GENOMIC DNA]</scope>
    <source>
        <strain evidence="3">NBRC 15456</strain>
    </source>
</reference>
<feature type="domain" description="Protein kinase" evidence="1">
    <location>
        <begin position="231"/>
        <end position="514"/>
    </location>
</feature>
<protein>
    <submittedName>
        <fullName evidence="2">Serine/threonine protein kinase</fullName>
    </submittedName>
</protein>
<dbReference type="InterPro" id="IPR000719">
    <property type="entry name" value="Prot_kinase_dom"/>
</dbReference>
<dbReference type="Pfam" id="PF25816">
    <property type="entry name" value="RamC_N"/>
    <property type="match status" value="1"/>
</dbReference>
<evidence type="ECO:0000313" key="3">
    <source>
        <dbReference type="Proteomes" id="UP000608522"/>
    </source>
</evidence>
<gene>
    <name evidence="2" type="ORF">Sspor_71570</name>
</gene>
<keyword evidence="2" id="KW-0723">Serine/threonine-protein kinase</keyword>
<dbReference type="SUPFAM" id="SSF56112">
    <property type="entry name" value="Protein kinase-like (PK-like)"/>
    <property type="match status" value="1"/>
</dbReference>
<dbReference type="SMART" id="SM00220">
    <property type="entry name" value="S_TKc"/>
    <property type="match status" value="1"/>
</dbReference>
<dbReference type="Pfam" id="PF05147">
    <property type="entry name" value="LANC_like"/>
    <property type="match status" value="1"/>
</dbReference>
<dbReference type="InterPro" id="IPR057929">
    <property type="entry name" value="RamC_N"/>
</dbReference>
<keyword evidence="2" id="KW-0418">Kinase</keyword>
<proteinExistence type="predicted"/>